<accession>A0ABV8LEG3</accession>
<comment type="caution">
    <text evidence="1">The sequence shown here is derived from an EMBL/GenBank/DDBJ whole genome shotgun (WGS) entry which is preliminary data.</text>
</comment>
<name>A0ABV8LEG3_9ACTN</name>
<proteinExistence type="predicted"/>
<organism evidence="1 2">
    <name type="scientific">Hamadaea flava</name>
    <dbReference type="NCBI Taxonomy" id="1742688"/>
    <lineage>
        <taxon>Bacteria</taxon>
        <taxon>Bacillati</taxon>
        <taxon>Actinomycetota</taxon>
        <taxon>Actinomycetes</taxon>
        <taxon>Micromonosporales</taxon>
        <taxon>Micromonosporaceae</taxon>
        <taxon>Hamadaea</taxon>
    </lineage>
</organism>
<dbReference type="Proteomes" id="UP001595816">
    <property type="component" value="Unassembled WGS sequence"/>
</dbReference>
<evidence type="ECO:0000313" key="1">
    <source>
        <dbReference type="EMBL" id="MFC4129286.1"/>
    </source>
</evidence>
<evidence type="ECO:0000313" key="2">
    <source>
        <dbReference type="Proteomes" id="UP001595816"/>
    </source>
</evidence>
<keyword evidence="2" id="KW-1185">Reference proteome</keyword>
<sequence>MNGPNRPLMIVAGVLAVLGAAALTVVALTPDGQPTPPIGVTGTHAVTAGAVGARFARAGDCLINDGTEAEPVLRLVSCAAGAYAVLARFEGVTDADKVCAQIEGYEYNYSYDSPLDTELDFVLCLKPV</sequence>
<gene>
    <name evidence="1" type="ORF">ACFOZ4_01505</name>
</gene>
<reference evidence="2" key="1">
    <citation type="journal article" date="2019" name="Int. J. Syst. Evol. Microbiol.">
        <title>The Global Catalogue of Microorganisms (GCM) 10K type strain sequencing project: providing services to taxonomists for standard genome sequencing and annotation.</title>
        <authorList>
            <consortium name="The Broad Institute Genomics Platform"/>
            <consortium name="The Broad Institute Genome Sequencing Center for Infectious Disease"/>
            <person name="Wu L."/>
            <person name="Ma J."/>
        </authorList>
    </citation>
    <scope>NUCLEOTIDE SEQUENCE [LARGE SCALE GENOMIC DNA]</scope>
    <source>
        <strain evidence="2">CGMCC 4.7289</strain>
    </source>
</reference>
<dbReference type="RefSeq" id="WP_253759109.1">
    <property type="nucleotide sequence ID" value="NZ_JAMZDZ010000001.1"/>
</dbReference>
<dbReference type="EMBL" id="JBHSAY010000003">
    <property type="protein sequence ID" value="MFC4129286.1"/>
    <property type="molecule type" value="Genomic_DNA"/>
</dbReference>
<protein>
    <submittedName>
        <fullName evidence="1">Uncharacterized protein</fullName>
    </submittedName>
</protein>